<gene>
    <name evidence="1" type="ORF">K443DRAFT_664331</name>
</gene>
<evidence type="ECO:0000313" key="1">
    <source>
        <dbReference type="EMBL" id="KIK00735.1"/>
    </source>
</evidence>
<dbReference type="HOGENOM" id="CLU_035918_2_2_1"/>
<organism evidence="1 2">
    <name type="scientific">Laccaria amethystina LaAM-08-1</name>
    <dbReference type="NCBI Taxonomy" id="1095629"/>
    <lineage>
        <taxon>Eukaryota</taxon>
        <taxon>Fungi</taxon>
        <taxon>Dikarya</taxon>
        <taxon>Basidiomycota</taxon>
        <taxon>Agaricomycotina</taxon>
        <taxon>Agaricomycetes</taxon>
        <taxon>Agaricomycetidae</taxon>
        <taxon>Agaricales</taxon>
        <taxon>Agaricineae</taxon>
        <taxon>Hydnangiaceae</taxon>
        <taxon>Laccaria</taxon>
    </lineage>
</organism>
<name>A0A0C9WQS6_9AGAR</name>
<sequence>MKPTRLMMIVFFRNNNPDQVAATLYGKKIIQELSKGASNAHADDSSSLKAKIISYLLVNTQASNALTLNHIGAKLDRGIFMDFKAGLKPVTATLLPRFLYPDGQEYNEDDTVSGILRGHLMIRVAKHIFQGPSAALKAAGYHRGKQGIASLIHIISMDPHLIAYIAVQARFSISSSQQWSQLDGSFDYGKFYWNIVGLFDDGEGQEIIDFYNHHIFGRPLGASAMAGTASTPPVESDFDRLKVQQATRHAQVAAATGEADA</sequence>
<reference evidence="1 2" key="1">
    <citation type="submission" date="2014-04" db="EMBL/GenBank/DDBJ databases">
        <authorList>
            <consortium name="DOE Joint Genome Institute"/>
            <person name="Kuo A."/>
            <person name="Kohler A."/>
            <person name="Nagy L.G."/>
            <person name="Floudas D."/>
            <person name="Copeland A."/>
            <person name="Barry K.W."/>
            <person name="Cichocki N."/>
            <person name="Veneault-Fourrey C."/>
            <person name="LaButti K."/>
            <person name="Lindquist E.A."/>
            <person name="Lipzen A."/>
            <person name="Lundell T."/>
            <person name="Morin E."/>
            <person name="Murat C."/>
            <person name="Sun H."/>
            <person name="Tunlid A."/>
            <person name="Henrissat B."/>
            <person name="Grigoriev I.V."/>
            <person name="Hibbett D.S."/>
            <person name="Martin F."/>
            <person name="Nordberg H.P."/>
            <person name="Cantor M.N."/>
            <person name="Hua S.X."/>
        </authorList>
    </citation>
    <scope>NUCLEOTIDE SEQUENCE [LARGE SCALE GENOMIC DNA]</scope>
    <source>
        <strain evidence="1 2">LaAM-08-1</strain>
    </source>
</reference>
<dbReference type="InterPro" id="IPR046521">
    <property type="entry name" value="DUF6698"/>
</dbReference>
<reference evidence="2" key="2">
    <citation type="submission" date="2015-01" db="EMBL/GenBank/DDBJ databases">
        <title>Evolutionary Origins and Diversification of the Mycorrhizal Mutualists.</title>
        <authorList>
            <consortium name="DOE Joint Genome Institute"/>
            <consortium name="Mycorrhizal Genomics Consortium"/>
            <person name="Kohler A."/>
            <person name="Kuo A."/>
            <person name="Nagy L.G."/>
            <person name="Floudas D."/>
            <person name="Copeland A."/>
            <person name="Barry K.W."/>
            <person name="Cichocki N."/>
            <person name="Veneault-Fourrey C."/>
            <person name="LaButti K."/>
            <person name="Lindquist E.A."/>
            <person name="Lipzen A."/>
            <person name="Lundell T."/>
            <person name="Morin E."/>
            <person name="Murat C."/>
            <person name="Riley R."/>
            <person name="Ohm R."/>
            <person name="Sun H."/>
            <person name="Tunlid A."/>
            <person name="Henrissat B."/>
            <person name="Grigoriev I.V."/>
            <person name="Hibbett D.S."/>
            <person name="Martin F."/>
        </authorList>
    </citation>
    <scope>NUCLEOTIDE SEQUENCE [LARGE SCALE GENOMIC DNA]</scope>
    <source>
        <strain evidence="2">LaAM-08-1</strain>
    </source>
</reference>
<accession>A0A0C9WQS6</accession>
<dbReference type="STRING" id="1095629.A0A0C9WQS6"/>
<dbReference type="Pfam" id="PF20414">
    <property type="entry name" value="DUF6698"/>
    <property type="match status" value="1"/>
</dbReference>
<dbReference type="EMBL" id="KN838619">
    <property type="protein sequence ID" value="KIK00735.1"/>
    <property type="molecule type" value="Genomic_DNA"/>
</dbReference>
<dbReference type="Proteomes" id="UP000054477">
    <property type="component" value="Unassembled WGS sequence"/>
</dbReference>
<dbReference type="AlphaFoldDB" id="A0A0C9WQS6"/>
<proteinExistence type="predicted"/>
<evidence type="ECO:0000313" key="2">
    <source>
        <dbReference type="Proteomes" id="UP000054477"/>
    </source>
</evidence>
<protein>
    <submittedName>
        <fullName evidence="1">Uncharacterized protein</fullName>
    </submittedName>
</protein>
<dbReference type="OrthoDB" id="3160134at2759"/>
<keyword evidence="2" id="KW-1185">Reference proteome</keyword>